<proteinExistence type="predicted"/>
<sequence>MNQHHNINLLDLPNEILFLILRKLNNVNVLYSFININNQRLNNIAQHEIFTNNLDLSSILQSTKKISSTILNRFCTSILPRIDDKIQSLTIESIYMKYILNAGHYPNLTQLKILNFNQETILHHFLGTIFS</sequence>
<dbReference type="EMBL" id="CAJNOE010002466">
    <property type="protein sequence ID" value="CAF1483466.1"/>
    <property type="molecule type" value="Genomic_DNA"/>
</dbReference>
<gene>
    <name evidence="2" type="ORF">IZO911_LOCUS44107</name>
    <name evidence="3" type="ORF">KXQ929_LOCUS37247</name>
</gene>
<evidence type="ECO:0000259" key="1">
    <source>
        <dbReference type="PROSITE" id="PS50181"/>
    </source>
</evidence>
<name>A0A819YCD2_9BILA</name>
<reference evidence="3" key="1">
    <citation type="submission" date="2021-02" db="EMBL/GenBank/DDBJ databases">
        <authorList>
            <person name="Nowell W R."/>
        </authorList>
    </citation>
    <scope>NUCLEOTIDE SEQUENCE</scope>
</reference>
<evidence type="ECO:0000313" key="3">
    <source>
        <dbReference type="EMBL" id="CAF4150878.1"/>
    </source>
</evidence>
<protein>
    <recommendedName>
        <fullName evidence="1">F-box domain-containing protein</fullName>
    </recommendedName>
</protein>
<dbReference type="EMBL" id="CAJOBB010006100">
    <property type="protein sequence ID" value="CAF4150878.1"/>
    <property type="molecule type" value="Genomic_DNA"/>
</dbReference>
<dbReference type="Proteomes" id="UP000663860">
    <property type="component" value="Unassembled WGS sequence"/>
</dbReference>
<feature type="domain" description="F-box" evidence="1">
    <location>
        <begin position="6"/>
        <end position="54"/>
    </location>
</feature>
<accession>A0A819YCD2</accession>
<dbReference type="AlphaFoldDB" id="A0A819YCD2"/>
<dbReference type="PROSITE" id="PS50181">
    <property type="entry name" value="FBOX"/>
    <property type="match status" value="1"/>
</dbReference>
<organism evidence="3 4">
    <name type="scientific">Adineta steineri</name>
    <dbReference type="NCBI Taxonomy" id="433720"/>
    <lineage>
        <taxon>Eukaryota</taxon>
        <taxon>Metazoa</taxon>
        <taxon>Spiralia</taxon>
        <taxon>Gnathifera</taxon>
        <taxon>Rotifera</taxon>
        <taxon>Eurotatoria</taxon>
        <taxon>Bdelloidea</taxon>
        <taxon>Adinetida</taxon>
        <taxon>Adinetidae</taxon>
        <taxon>Adineta</taxon>
    </lineage>
</organism>
<evidence type="ECO:0000313" key="4">
    <source>
        <dbReference type="Proteomes" id="UP000663868"/>
    </source>
</evidence>
<comment type="caution">
    <text evidence="3">The sequence shown here is derived from an EMBL/GenBank/DDBJ whole genome shotgun (WGS) entry which is preliminary data.</text>
</comment>
<dbReference type="InterPro" id="IPR001810">
    <property type="entry name" value="F-box_dom"/>
</dbReference>
<evidence type="ECO:0000313" key="2">
    <source>
        <dbReference type="EMBL" id="CAF1483466.1"/>
    </source>
</evidence>
<dbReference type="Proteomes" id="UP000663868">
    <property type="component" value="Unassembled WGS sequence"/>
</dbReference>